<evidence type="ECO:0000313" key="9">
    <source>
        <dbReference type="Proteomes" id="UP000092093"/>
    </source>
</evidence>
<keyword evidence="5" id="KW-0239">DNA-directed DNA polymerase</keyword>
<accession>A0A1B7X8D5</accession>
<gene>
    <name evidence="8" type="ORF">AN484_01175</name>
</gene>
<dbReference type="InterPro" id="IPR029460">
    <property type="entry name" value="DNAPol_HHH"/>
</dbReference>
<dbReference type="InterPro" id="IPR003141">
    <property type="entry name" value="Pol/His_phosphatase_N"/>
</dbReference>
<keyword evidence="4" id="KW-0235">DNA replication</keyword>
<dbReference type="EC" id="2.7.7.7" evidence="1"/>
<dbReference type="InterPro" id="IPR016195">
    <property type="entry name" value="Pol/histidinol_Pase-like"/>
</dbReference>
<dbReference type="GO" id="GO:0006260">
    <property type="term" value="P:DNA replication"/>
    <property type="evidence" value="ECO:0007669"/>
    <property type="project" value="UniProtKB-KW"/>
</dbReference>
<reference evidence="8 9" key="1">
    <citation type="submission" date="2015-09" db="EMBL/GenBank/DDBJ databases">
        <title>Aphanizomenon flos-aquae WA102.</title>
        <authorList>
            <person name="Driscoll C."/>
        </authorList>
    </citation>
    <scope>NUCLEOTIDE SEQUENCE [LARGE SCALE GENOMIC DNA]</scope>
    <source>
        <strain evidence="8">WA102</strain>
    </source>
</reference>
<sequence length="1091" mass="124614">MNYVGLHVHTHFSLFDGIATPEEYVNRAVELGMPAIAITDHGTLSGHRELHRIAKAKGIKPILGLEGYMCADISDTRDKSEREGQQDLVYNHIILLAKNQIGLENLNKISELSWTDGFFKKPRFDFEILEKYKEGIIVSSACPSSVLVKALEEEEFALAKKYLSWFKERFEDDYYVEVMPHNEPHINKYLIELADEFGIKVIVTPDCHHVDPSQKEVQEFKLLMNTHGKFVKDATYEKSKKKGSMMERLDYLYGEDRQITFNKFDIHLLSYEEIKAAMESQGIDRPDIYSNTILLAETVGDYGIQEGLNLLPVQYKSPDKELAKAALEGLVERGLSENQEYLNRLEEELQIIKDKKFAPYFLVVSNMINWAKKEEIMVGPGRGSSAGSLVCYALKITDIDPIEHNLLFFRFINPERNDFPDIDTDIQDTRREEVKDYLVRQYRHVASIATFLEFTGKGIVRDVSRVLNIPLSDVNKVLKTVDSWDDFCTSKSTREFREKYPEVEIYGEQLRGRIRGTGIHAAGVVTAKEPIFRYAPLETRSSTGSDERIPVVGVDMEEAERIGLIKIDALGLKTLSVLKNTIDIIKERDGKKIDLLKIKMDDANVYQMLSDGYTKGVFQCEAAPYTNLLVKMGVKNLNELAASNALVRPGAMNTIGKDYVDRKHGRQNISYTHQVLKQFTEDTYGCILYQEQVMQACVHLGGMSMSEADKVRKIIGKKKDAKEFDQFKEKFVEGASKFIAPNLARDLWHDFEAHAGYSFNKSHAVAYSTLSYWTAWLKYYYPLEFMYSVLKNEKDKDARTEYLIEAKRMGISVKLPHINDSDIDFKIEGKGIRFGLTAIKYISDKIAERYIAARPFSSYKELEEFTFTKGNGVNSRALQALRSIGAATFNDNPRNDQEIKENLYEYLNLPEFNITIPSHYYAFIQDIVDFEEKGSYIFMGMVKSIKRGTGWSRVEILDKTGSVGIFDDENTTIETGRSYLVLCNDNRIVSFIPSDEIKESSHALVKFLSYKQLPYKDDEMFVVSFKPRITKTGKKMASLTLADTSRDLHSITVFPTSFAKAYMHIEEGKSYKFDFGKTKDGTVTLEDVHVS</sequence>
<evidence type="ECO:0000256" key="3">
    <source>
        <dbReference type="ARBA" id="ARBA00022695"/>
    </source>
</evidence>
<dbReference type="AlphaFoldDB" id="A0A1B7X8D5"/>
<proteinExistence type="predicted"/>
<keyword evidence="2" id="KW-0808">Transferase</keyword>
<dbReference type="Proteomes" id="UP000092093">
    <property type="component" value="Unassembled WGS sequence"/>
</dbReference>
<dbReference type="PANTHER" id="PTHR32294">
    <property type="entry name" value="DNA POLYMERASE III SUBUNIT ALPHA"/>
    <property type="match status" value="1"/>
</dbReference>
<keyword evidence="3" id="KW-0548">Nucleotidyltransferase</keyword>
<name>A0A1B7X8D5_APHFL</name>
<dbReference type="InterPro" id="IPR040982">
    <property type="entry name" value="DNA_pol3_finger"/>
</dbReference>
<dbReference type="Pfam" id="PF14579">
    <property type="entry name" value="HHH_6"/>
    <property type="match status" value="1"/>
</dbReference>
<protein>
    <recommendedName>
        <fullName evidence="1">DNA-directed DNA polymerase</fullName>
        <ecNumber evidence="1">2.7.7.7</ecNumber>
    </recommendedName>
</protein>
<evidence type="ECO:0000256" key="1">
    <source>
        <dbReference type="ARBA" id="ARBA00012417"/>
    </source>
</evidence>
<dbReference type="SUPFAM" id="SSF89550">
    <property type="entry name" value="PHP domain-like"/>
    <property type="match status" value="1"/>
</dbReference>
<dbReference type="Gene3D" id="3.20.20.140">
    <property type="entry name" value="Metal-dependent hydrolases"/>
    <property type="match status" value="1"/>
</dbReference>
<evidence type="ECO:0000256" key="5">
    <source>
        <dbReference type="ARBA" id="ARBA00022932"/>
    </source>
</evidence>
<evidence type="ECO:0000256" key="6">
    <source>
        <dbReference type="ARBA" id="ARBA00049244"/>
    </source>
</evidence>
<comment type="caution">
    <text evidence="8">The sequence shown here is derived from an EMBL/GenBank/DDBJ whole genome shotgun (WGS) entry which is preliminary data.</text>
</comment>
<comment type="catalytic activity">
    <reaction evidence="6">
        <text>DNA(n) + a 2'-deoxyribonucleoside 5'-triphosphate = DNA(n+1) + diphosphate</text>
        <dbReference type="Rhea" id="RHEA:22508"/>
        <dbReference type="Rhea" id="RHEA-COMP:17339"/>
        <dbReference type="Rhea" id="RHEA-COMP:17340"/>
        <dbReference type="ChEBI" id="CHEBI:33019"/>
        <dbReference type="ChEBI" id="CHEBI:61560"/>
        <dbReference type="ChEBI" id="CHEBI:173112"/>
        <dbReference type="EC" id="2.7.7.7"/>
    </reaction>
</comment>
<dbReference type="Pfam" id="PF07733">
    <property type="entry name" value="DNA_pol3_alpha"/>
    <property type="match status" value="1"/>
</dbReference>
<dbReference type="InterPro" id="IPR004013">
    <property type="entry name" value="PHP_dom"/>
</dbReference>
<evidence type="ECO:0000256" key="4">
    <source>
        <dbReference type="ARBA" id="ARBA00022705"/>
    </source>
</evidence>
<evidence type="ECO:0000259" key="7">
    <source>
        <dbReference type="SMART" id="SM00481"/>
    </source>
</evidence>
<organism evidence="8 9">
    <name type="scientific">Aphanizomenon flos-aquae WA102</name>
    <dbReference type="NCBI Taxonomy" id="1710896"/>
    <lineage>
        <taxon>Bacteria</taxon>
        <taxon>Bacillati</taxon>
        <taxon>Cyanobacteriota</taxon>
        <taxon>Cyanophyceae</taxon>
        <taxon>Nostocales</taxon>
        <taxon>Aphanizomenonaceae</taxon>
        <taxon>Aphanizomenon</taxon>
    </lineage>
</organism>
<dbReference type="InterPro" id="IPR011708">
    <property type="entry name" value="DNA_pol3_alpha_NTPase_dom"/>
</dbReference>
<dbReference type="GO" id="GO:0008408">
    <property type="term" value="F:3'-5' exonuclease activity"/>
    <property type="evidence" value="ECO:0007669"/>
    <property type="project" value="InterPro"/>
</dbReference>
<dbReference type="InterPro" id="IPR004805">
    <property type="entry name" value="DnaE2/DnaE/PolC"/>
</dbReference>
<dbReference type="NCBIfam" id="TIGR00594">
    <property type="entry name" value="polc"/>
    <property type="match status" value="1"/>
</dbReference>
<feature type="domain" description="Polymerase/histidinol phosphatase N-terminal" evidence="7">
    <location>
        <begin position="4"/>
        <end position="71"/>
    </location>
</feature>
<dbReference type="PATRIC" id="fig|1710896.3.peg.2604"/>
<dbReference type="SMART" id="SM00481">
    <property type="entry name" value="POLIIIAc"/>
    <property type="match status" value="1"/>
</dbReference>
<evidence type="ECO:0000313" key="8">
    <source>
        <dbReference type="EMBL" id="OBQ45607.1"/>
    </source>
</evidence>
<dbReference type="Pfam" id="PF02811">
    <property type="entry name" value="PHP"/>
    <property type="match status" value="1"/>
</dbReference>
<dbReference type="PANTHER" id="PTHR32294:SF0">
    <property type="entry name" value="DNA POLYMERASE III SUBUNIT ALPHA"/>
    <property type="match status" value="1"/>
</dbReference>
<evidence type="ECO:0000256" key="2">
    <source>
        <dbReference type="ARBA" id="ARBA00022679"/>
    </source>
</evidence>
<dbReference type="GO" id="GO:0003887">
    <property type="term" value="F:DNA-directed DNA polymerase activity"/>
    <property type="evidence" value="ECO:0007669"/>
    <property type="project" value="UniProtKB-KW"/>
</dbReference>
<dbReference type="Pfam" id="PF17657">
    <property type="entry name" value="DNA_pol3_finger"/>
    <property type="match status" value="1"/>
</dbReference>
<dbReference type="EMBL" id="LJOW01000002">
    <property type="protein sequence ID" value="OBQ45607.1"/>
    <property type="molecule type" value="Genomic_DNA"/>
</dbReference>
<dbReference type="Gene3D" id="1.10.150.870">
    <property type="match status" value="1"/>
</dbReference>